<reference evidence="1 2" key="1">
    <citation type="submission" date="2021-12" db="EMBL/GenBank/DDBJ databases">
        <title>Genome seq of P8.</title>
        <authorList>
            <person name="Seo T."/>
        </authorList>
    </citation>
    <scope>NUCLEOTIDE SEQUENCE [LARGE SCALE GENOMIC DNA]</scope>
    <source>
        <strain evidence="1 2">P8</strain>
    </source>
</reference>
<gene>
    <name evidence="1" type="ORF">LXT13_22630</name>
</gene>
<dbReference type="Proteomes" id="UP001200741">
    <property type="component" value="Unassembled WGS sequence"/>
</dbReference>
<proteinExistence type="predicted"/>
<sequence length="208" mass="22555">MKTDAYTPDAICKSMGMPSFEEDPDCSCAAEAIRLLLKPSFHPEICITFADGKVSVVCARFMIWHQFEPSPMLTDRDRGAVPPAVAASLISSMTPVVHPGAVPGITIDGMPTDLLHFRSGSVALRVGGNAGRKGNFSGFIAQAIATAWEHISNPYCRNSLAQAGEYVNRSLPRDVEPPQRKPTIETRVLGSSEDRAELLAALKQHHDR</sequence>
<keyword evidence="2" id="KW-1185">Reference proteome</keyword>
<dbReference type="EMBL" id="JAJTWU010000009">
    <property type="protein sequence ID" value="MCE4557195.1"/>
    <property type="molecule type" value="Genomic_DNA"/>
</dbReference>
<comment type="caution">
    <text evidence="1">The sequence shown here is derived from an EMBL/GenBank/DDBJ whole genome shotgun (WGS) entry which is preliminary data.</text>
</comment>
<accession>A0ABS8XZS3</accession>
<protein>
    <submittedName>
        <fullName evidence="1">Uncharacterized protein</fullName>
    </submittedName>
</protein>
<dbReference type="RefSeq" id="WP_233374569.1">
    <property type="nucleotide sequence ID" value="NZ_JAJTWU010000009.1"/>
</dbReference>
<evidence type="ECO:0000313" key="2">
    <source>
        <dbReference type="Proteomes" id="UP001200741"/>
    </source>
</evidence>
<organism evidence="1 2">
    <name type="scientific">Pelomonas cellulosilytica</name>
    <dbReference type="NCBI Taxonomy" id="2906762"/>
    <lineage>
        <taxon>Bacteria</taxon>
        <taxon>Pseudomonadati</taxon>
        <taxon>Pseudomonadota</taxon>
        <taxon>Betaproteobacteria</taxon>
        <taxon>Burkholderiales</taxon>
        <taxon>Sphaerotilaceae</taxon>
        <taxon>Roseateles</taxon>
    </lineage>
</organism>
<name>A0ABS8XZS3_9BURK</name>
<evidence type="ECO:0000313" key="1">
    <source>
        <dbReference type="EMBL" id="MCE4557195.1"/>
    </source>
</evidence>